<evidence type="ECO:0000313" key="2">
    <source>
        <dbReference type="Proteomes" id="UP000078046"/>
    </source>
</evidence>
<name>A0A177ATY2_9BILA</name>
<dbReference type="Proteomes" id="UP000078046">
    <property type="component" value="Unassembled WGS sequence"/>
</dbReference>
<accession>A0A177ATY2</accession>
<organism evidence="1 2">
    <name type="scientific">Intoshia linei</name>
    <dbReference type="NCBI Taxonomy" id="1819745"/>
    <lineage>
        <taxon>Eukaryota</taxon>
        <taxon>Metazoa</taxon>
        <taxon>Spiralia</taxon>
        <taxon>Lophotrochozoa</taxon>
        <taxon>Mesozoa</taxon>
        <taxon>Orthonectida</taxon>
        <taxon>Rhopaluridae</taxon>
        <taxon>Intoshia</taxon>
    </lineage>
</organism>
<dbReference type="AlphaFoldDB" id="A0A177ATY2"/>
<gene>
    <name evidence="1" type="ORF">A3Q56_06794</name>
</gene>
<comment type="caution">
    <text evidence="1">The sequence shown here is derived from an EMBL/GenBank/DDBJ whole genome shotgun (WGS) entry which is preliminary data.</text>
</comment>
<dbReference type="EMBL" id="LWCA01001267">
    <property type="protein sequence ID" value="OAF65488.1"/>
    <property type="molecule type" value="Genomic_DNA"/>
</dbReference>
<proteinExistence type="predicted"/>
<keyword evidence="2" id="KW-1185">Reference proteome</keyword>
<protein>
    <submittedName>
        <fullName evidence="1">Uncharacterized protein</fullName>
    </submittedName>
</protein>
<evidence type="ECO:0000313" key="1">
    <source>
        <dbReference type="EMBL" id="OAF65488.1"/>
    </source>
</evidence>
<reference evidence="1 2" key="1">
    <citation type="submission" date="2016-04" db="EMBL/GenBank/DDBJ databases">
        <title>The genome of Intoshia linei affirms orthonectids as highly simplified spiralians.</title>
        <authorList>
            <person name="Mikhailov K.V."/>
            <person name="Slusarev G.S."/>
            <person name="Nikitin M.A."/>
            <person name="Logacheva M.D."/>
            <person name="Penin A."/>
            <person name="Aleoshin V."/>
            <person name="Panchin Y.V."/>
        </authorList>
    </citation>
    <scope>NUCLEOTIDE SEQUENCE [LARGE SCALE GENOMIC DNA]</scope>
    <source>
        <strain evidence="1">Intl2013</strain>
        <tissue evidence="1">Whole animal</tissue>
    </source>
</reference>
<sequence length="85" mass="9764">MTNDEIKNELTNVREKLKLLCEKIDCVIDKDVFSNEQNSTTVDANFNSIQAVPNSVQRKKQPVMGISLYPLNPQLQKSKKLLFRI</sequence>